<evidence type="ECO:0000256" key="6">
    <source>
        <dbReference type="RuleBase" id="RU003983"/>
    </source>
</evidence>
<dbReference type="GO" id="GO:0006508">
    <property type="term" value="P:proteolysis"/>
    <property type="evidence" value="ECO:0007669"/>
    <property type="project" value="UniProtKB-KW"/>
</dbReference>
<dbReference type="CDD" id="cd07326">
    <property type="entry name" value="M56_BlaR1_MecR1_like"/>
    <property type="match status" value="1"/>
</dbReference>
<keyword evidence="7" id="KW-0472">Membrane</keyword>
<gene>
    <name evidence="9" type="ORF">NCTC10860_04376</name>
</gene>
<evidence type="ECO:0000256" key="2">
    <source>
        <dbReference type="ARBA" id="ARBA00022723"/>
    </source>
</evidence>
<keyword evidence="2" id="KW-0479">Metal-binding</keyword>
<keyword evidence="1 6" id="KW-0645">Protease</keyword>
<reference evidence="9 10" key="1">
    <citation type="submission" date="2018-06" db="EMBL/GenBank/DDBJ databases">
        <authorList>
            <consortium name="Pathogen Informatics"/>
            <person name="Doyle S."/>
        </authorList>
    </citation>
    <scope>NUCLEOTIDE SEQUENCE [LARGE SCALE GENOMIC DNA]</scope>
    <source>
        <strain evidence="9 10">NCTC10860</strain>
    </source>
</reference>
<keyword evidence="4 6" id="KW-0862">Zinc</keyword>
<evidence type="ECO:0000256" key="5">
    <source>
        <dbReference type="ARBA" id="ARBA00023049"/>
    </source>
</evidence>
<evidence type="ECO:0000259" key="8">
    <source>
        <dbReference type="Pfam" id="PF01435"/>
    </source>
</evidence>
<name>A0A379KB46_ECTOL</name>
<dbReference type="Pfam" id="PF01435">
    <property type="entry name" value="Peptidase_M48"/>
    <property type="match status" value="1"/>
</dbReference>
<dbReference type="GO" id="GO:0004222">
    <property type="term" value="F:metalloendopeptidase activity"/>
    <property type="evidence" value="ECO:0007669"/>
    <property type="project" value="InterPro"/>
</dbReference>
<evidence type="ECO:0000313" key="10">
    <source>
        <dbReference type="Proteomes" id="UP000254084"/>
    </source>
</evidence>
<evidence type="ECO:0000256" key="3">
    <source>
        <dbReference type="ARBA" id="ARBA00022801"/>
    </source>
</evidence>
<keyword evidence="9" id="KW-0346">Stress response</keyword>
<dbReference type="InterPro" id="IPR052173">
    <property type="entry name" value="Beta-lactam_resp_regulator"/>
</dbReference>
<dbReference type="Gene3D" id="3.30.2010.10">
    <property type="entry name" value="Metalloproteases ('zincins'), catalytic domain"/>
    <property type="match status" value="1"/>
</dbReference>
<dbReference type="GO" id="GO:0046872">
    <property type="term" value="F:metal ion binding"/>
    <property type="evidence" value="ECO:0007669"/>
    <property type="project" value="UniProtKB-KW"/>
</dbReference>
<keyword evidence="5 6" id="KW-0482">Metalloprotease</keyword>
<keyword evidence="3 6" id="KW-0378">Hydrolase</keyword>
<feature type="transmembrane region" description="Helical" evidence="7">
    <location>
        <begin position="6"/>
        <end position="27"/>
    </location>
</feature>
<dbReference type="PANTHER" id="PTHR34978:SF3">
    <property type="entry name" value="SLR0241 PROTEIN"/>
    <property type="match status" value="1"/>
</dbReference>
<proteinExistence type="inferred from homology"/>
<evidence type="ECO:0000256" key="4">
    <source>
        <dbReference type="ARBA" id="ARBA00022833"/>
    </source>
</evidence>
<dbReference type="PANTHER" id="PTHR34978">
    <property type="entry name" value="POSSIBLE SENSOR-TRANSDUCER PROTEIN BLAR"/>
    <property type="match status" value="1"/>
</dbReference>
<keyword evidence="7" id="KW-0812">Transmembrane</keyword>
<feature type="transmembrane region" description="Helical" evidence="7">
    <location>
        <begin position="107"/>
        <end position="133"/>
    </location>
</feature>
<accession>A0A379KB46</accession>
<evidence type="ECO:0000256" key="1">
    <source>
        <dbReference type="ARBA" id="ARBA00022670"/>
    </source>
</evidence>
<feature type="domain" description="Peptidase M48" evidence="8">
    <location>
        <begin position="151"/>
        <end position="224"/>
    </location>
</feature>
<comment type="similarity">
    <text evidence="6">Belongs to the peptidase M48 family.</text>
</comment>
<feature type="transmembrane region" description="Helical" evidence="7">
    <location>
        <begin position="298"/>
        <end position="320"/>
    </location>
</feature>
<evidence type="ECO:0000313" key="9">
    <source>
        <dbReference type="EMBL" id="SUD61957.1"/>
    </source>
</evidence>
<sequence length="331" mass="36531">MMSYGSLLQSALLAGFVLAITLSLLVVACERPLSRLLSRQAPRQRVRILWWLLTAPILVGIGYAVVAIAMPSALHDSARFAAACSAHSGNLLHLCVWHPNENGQSSWLWGAIALLAGYATWLIARAAIGVWRVRQTLLTMLRLSRRFGHTDRLRVVDVDQPMAFACGIGSGHVLLSQSLLDQLSPTQLQVVLAHEQAHLEHRDAFWRLMAGMLSGIQLPGTRRRLLRDYELALEQRCDFIAAASVGCQITVAETLVAVKKIYRHHALAGMPLSMAFLSDFVPERVQALLSPGRRSNSYLGLFLGFTVVAFCSLSTGWLHYLTESLITMLAR</sequence>
<organism evidence="9 10">
    <name type="scientific">Ectopseudomonas oleovorans</name>
    <name type="common">Pseudomonas oleovorans</name>
    <dbReference type="NCBI Taxonomy" id="301"/>
    <lineage>
        <taxon>Bacteria</taxon>
        <taxon>Pseudomonadati</taxon>
        <taxon>Pseudomonadota</taxon>
        <taxon>Gammaproteobacteria</taxon>
        <taxon>Pseudomonadales</taxon>
        <taxon>Pseudomonadaceae</taxon>
        <taxon>Ectopseudomonas</taxon>
    </lineage>
</organism>
<dbReference type="RefSeq" id="WP_084341221.1">
    <property type="nucleotide sequence ID" value="NZ_UGUW01000004.1"/>
</dbReference>
<protein>
    <submittedName>
        <fullName evidence="9">Heat shock protein HtpX</fullName>
    </submittedName>
</protein>
<dbReference type="Proteomes" id="UP000254084">
    <property type="component" value="Unassembled WGS sequence"/>
</dbReference>
<dbReference type="EMBL" id="UGUW01000004">
    <property type="protein sequence ID" value="SUD61957.1"/>
    <property type="molecule type" value="Genomic_DNA"/>
</dbReference>
<keyword evidence="7" id="KW-1133">Transmembrane helix</keyword>
<dbReference type="InterPro" id="IPR001915">
    <property type="entry name" value="Peptidase_M48"/>
</dbReference>
<evidence type="ECO:0000256" key="7">
    <source>
        <dbReference type="SAM" id="Phobius"/>
    </source>
</evidence>
<feature type="transmembrane region" description="Helical" evidence="7">
    <location>
        <begin position="48"/>
        <end position="70"/>
    </location>
</feature>
<comment type="cofactor">
    <cofactor evidence="6">
        <name>Zn(2+)</name>
        <dbReference type="ChEBI" id="CHEBI:29105"/>
    </cofactor>
    <text evidence="6">Binds 1 zinc ion per subunit.</text>
</comment>
<dbReference type="AlphaFoldDB" id="A0A379KB46"/>